<dbReference type="PANTHER" id="PTHR33514">
    <property type="entry name" value="PROTEIN ABCI12, CHLOROPLASTIC"/>
    <property type="match status" value="1"/>
</dbReference>
<evidence type="ECO:0000256" key="2">
    <source>
        <dbReference type="ARBA" id="ARBA00022692"/>
    </source>
</evidence>
<evidence type="ECO:0000313" key="6">
    <source>
        <dbReference type="Proteomes" id="UP000321089"/>
    </source>
</evidence>
<keyword evidence="2" id="KW-0812">Transmembrane</keyword>
<dbReference type="PANTHER" id="PTHR33514:SF13">
    <property type="entry name" value="PROTEIN ABCI12, CHLOROPLASTIC"/>
    <property type="match status" value="1"/>
</dbReference>
<keyword evidence="3" id="KW-1133">Transmembrane helix</keyword>
<organism evidence="5 6">
    <name type="scientific">Clostridium butyricum</name>
    <dbReference type="NCBI Taxonomy" id="1492"/>
    <lineage>
        <taxon>Bacteria</taxon>
        <taxon>Bacillati</taxon>
        <taxon>Bacillota</taxon>
        <taxon>Clostridia</taxon>
        <taxon>Eubacteriales</taxon>
        <taxon>Clostridiaceae</taxon>
        <taxon>Clostridium</taxon>
    </lineage>
</organism>
<evidence type="ECO:0000256" key="4">
    <source>
        <dbReference type="ARBA" id="ARBA00023136"/>
    </source>
</evidence>
<dbReference type="GO" id="GO:0005886">
    <property type="term" value="C:plasma membrane"/>
    <property type="evidence" value="ECO:0007669"/>
    <property type="project" value="TreeGrafter"/>
</dbReference>
<protein>
    <submittedName>
        <fullName evidence="5">Cobalt ABC transporter permease</fullName>
    </submittedName>
</protein>
<dbReference type="Pfam" id="PF02361">
    <property type="entry name" value="CbiQ"/>
    <property type="match status" value="1"/>
</dbReference>
<comment type="subcellular location">
    <subcellularLocation>
        <location evidence="1">Membrane</location>
        <topology evidence="1">Multi-pass membrane protein</topology>
    </subcellularLocation>
</comment>
<accession>A0A512TJY8</accession>
<dbReference type="EMBL" id="BKBC01000010">
    <property type="protein sequence ID" value="GEQ20570.1"/>
    <property type="molecule type" value="Genomic_DNA"/>
</dbReference>
<reference evidence="5 6" key="1">
    <citation type="submission" date="2019-07" db="EMBL/GenBank/DDBJ databases">
        <title>Whole genome shotgun sequence of Clostridium butyricum NBRC 3858.</title>
        <authorList>
            <person name="Hosoyama A."/>
            <person name="Uohara A."/>
            <person name="Ohji S."/>
            <person name="Ichikawa N."/>
        </authorList>
    </citation>
    <scope>NUCLEOTIDE SEQUENCE [LARGE SCALE GENOMIC DNA]</scope>
    <source>
        <strain evidence="5 6">NBRC 3858</strain>
    </source>
</reference>
<sequence length="272" mass="31271">MKLVDNMTEFLTVENIKFEIMRIAYGNPNSILSKIDARVIIIWYLFFSLIPWFISDIYILLSLFVLTVAFSYYSRISLFVVILLALSFITENITVSIMTLFMGGSKDVFMAMFIVSLKLLIISLSTVCIFTSMDPEILSDALIKFGLPPKFGFGISYGYRMIPILIDEYNSIFNSFRLRGKRPENKKFFGANIIAYYLKILMKSFYPMILNTAKRVRSTVEALETKGFSESAENPKVKKLKLSYMRIKKNDYIFIIVSTTLVILTICIGNLF</sequence>
<name>A0A512TJY8_CLOBU</name>
<keyword evidence="4" id="KW-0472">Membrane</keyword>
<dbReference type="InterPro" id="IPR003339">
    <property type="entry name" value="ABC/ECF_trnsptr_transmembrane"/>
</dbReference>
<dbReference type="RefSeq" id="WP_024041354.1">
    <property type="nucleotide sequence ID" value="NZ_BKBC01000010.1"/>
</dbReference>
<evidence type="ECO:0000256" key="3">
    <source>
        <dbReference type="ARBA" id="ARBA00022989"/>
    </source>
</evidence>
<dbReference type="Proteomes" id="UP000321089">
    <property type="component" value="Unassembled WGS sequence"/>
</dbReference>
<evidence type="ECO:0000313" key="5">
    <source>
        <dbReference type="EMBL" id="GEQ20570.1"/>
    </source>
</evidence>
<dbReference type="AlphaFoldDB" id="A0A512TJY8"/>
<dbReference type="CDD" id="cd16914">
    <property type="entry name" value="EcfT"/>
    <property type="match status" value="1"/>
</dbReference>
<comment type="caution">
    <text evidence="5">The sequence shown here is derived from an EMBL/GenBank/DDBJ whole genome shotgun (WGS) entry which is preliminary data.</text>
</comment>
<evidence type="ECO:0000256" key="1">
    <source>
        <dbReference type="ARBA" id="ARBA00004141"/>
    </source>
</evidence>
<gene>
    <name evidence="5" type="ORF">CBU02nite_10760</name>
</gene>
<proteinExistence type="predicted"/>